<accession>A0AAN4VVH9</accession>
<proteinExistence type="predicted"/>
<dbReference type="EMBL" id="BQKE01000001">
    <property type="protein sequence ID" value="GJM60172.1"/>
    <property type="molecule type" value="Genomic_DNA"/>
</dbReference>
<keyword evidence="3" id="KW-1185">Reference proteome</keyword>
<evidence type="ECO:0000313" key="3">
    <source>
        <dbReference type="Proteomes" id="UP001310022"/>
    </source>
</evidence>
<evidence type="ECO:0000313" key="2">
    <source>
        <dbReference type="EMBL" id="GJM60172.1"/>
    </source>
</evidence>
<sequence>MTQTMNTKFSDVLVVGSGMGSLTAACLLAQKGLKVTILEQNWIPGGCTTSYWRKGFVFEAGATTLVGLDEGMPLKVFLDTIGLRINARKLELPMRVKLKKGGWVSRYEDIEKWIQEAERVFGASGQRGFWERCYALSQFVWQQSSRQLTFPPEKWQDLSRIVRQMDYSKIGFGRFVFSTVQDLLVEFGLASNQAFCEFVDEQLMITAQNTREQVNALFGAAALCYTNYSNFYLDGGMKSLVDPLVAYLKSKGGDLLLRKEVRKIRSISDGYEVLTSKEKFHSRFIVGGIPVNNLADISEGLLSEKLSSRLFSPEALNSAFQMGIGFKTDQKFKALHFQIHLKEKLSGLSAQSIFVSLSHEQDALRSDTSGCRVASVSTHLAKPHHNFTLEKTQIEEEIVALLEKEGIFSKENIIYQHSATQKAWQKWTCRKWGFVGGYPQLKSVKPWAMNAARWDKKGAYLVGDTVYPGQGIPGVTLSGMIAAEKLWNDWKGEVEIDGIKLGVSDVFR</sequence>
<dbReference type="GO" id="GO:0016491">
    <property type="term" value="F:oxidoreductase activity"/>
    <property type="evidence" value="ECO:0007669"/>
    <property type="project" value="InterPro"/>
</dbReference>
<dbReference type="InterPro" id="IPR002937">
    <property type="entry name" value="Amino_oxidase"/>
</dbReference>
<dbReference type="InterPro" id="IPR036188">
    <property type="entry name" value="FAD/NAD-bd_sf"/>
</dbReference>
<dbReference type="Proteomes" id="UP001310022">
    <property type="component" value="Unassembled WGS sequence"/>
</dbReference>
<dbReference type="SUPFAM" id="SSF51905">
    <property type="entry name" value="FAD/NAD(P)-binding domain"/>
    <property type="match status" value="1"/>
</dbReference>
<dbReference type="PANTHER" id="PTHR46313">
    <property type="match status" value="1"/>
</dbReference>
<dbReference type="AlphaFoldDB" id="A0AAN4VVH9"/>
<protein>
    <submittedName>
        <fullName evidence="2">C-3',4' desaturase CrtD</fullName>
    </submittedName>
</protein>
<dbReference type="InterPro" id="IPR045892">
    <property type="entry name" value="CrtISO-like"/>
</dbReference>
<dbReference type="Gene3D" id="3.50.50.60">
    <property type="entry name" value="FAD/NAD(P)-binding domain"/>
    <property type="match status" value="2"/>
</dbReference>
<organism evidence="2 3">
    <name type="scientific">Persicobacter diffluens</name>
    <dbReference type="NCBI Taxonomy" id="981"/>
    <lineage>
        <taxon>Bacteria</taxon>
        <taxon>Pseudomonadati</taxon>
        <taxon>Bacteroidota</taxon>
        <taxon>Cytophagia</taxon>
        <taxon>Cytophagales</taxon>
        <taxon>Persicobacteraceae</taxon>
        <taxon>Persicobacter</taxon>
    </lineage>
</organism>
<reference evidence="2 3" key="1">
    <citation type="submission" date="2021-12" db="EMBL/GenBank/DDBJ databases">
        <title>Genome sequencing of bacteria with rrn-lacking chromosome and rrn-plasmid.</title>
        <authorList>
            <person name="Anda M."/>
            <person name="Iwasaki W."/>
        </authorList>
    </citation>
    <scope>NUCLEOTIDE SEQUENCE [LARGE SCALE GENOMIC DNA]</scope>
    <source>
        <strain evidence="2 3">NBRC 15940</strain>
    </source>
</reference>
<feature type="domain" description="Amine oxidase" evidence="1">
    <location>
        <begin position="22"/>
        <end position="485"/>
    </location>
</feature>
<dbReference type="PANTHER" id="PTHR46313:SF3">
    <property type="entry name" value="PROLYCOPENE ISOMERASE, CHLOROPLASTIC"/>
    <property type="match status" value="1"/>
</dbReference>
<dbReference type="GO" id="GO:0016116">
    <property type="term" value="P:carotenoid metabolic process"/>
    <property type="evidence" value="ECO:0007669"/>
    <property type="project" value="InterPro"/>
</dbReference>
<evidence type="ECO:0000259" key="1">
    <source>
        <dbReference type="Pfam" id="PF01593"/>
    </source>
</evidence>
<dbReference type="Pfam" id="PF01593">
    <property type="entry name" value="Amino_oxidase"/>
    <property type="match status" value="1"/>
</dbReference>
<gene>
    <name evidence="2" type="ORF">PEDI_07240</name>
</gene>
<name>A0AAN4VVH9_9BACT</name>
<comment type="caution">
    <text evidence="2">The sequence shown here is derived from an EMBL/GenBank/DDBJ whole genome shotgun (WGS) entry which is preliminary data.</text>
</comment>